<feature type="transmembrane region" description="Helical" evidence="1">
    <location>
        <begin position="195"/>
        <end position="214"/>
    </location>
</feature>
<reference evidence="2 3" key="1">
    <citation type="submission" date="2018-04" db="EMBL/GenBank/DDBJ databases">
        <title>Massilia violaceinigra sp. nov., a novel purple-pigmented bacterium isolated from Tianshan glacier, Xinjiang, China.</title>
        <authorList>
            <person name="Wang H."/>
        </authorList>
    </citation>
    <scope>NUCLEOTIDE SEQUENCE [LARGE SCALE GENOMIC DNA]</scope>
    <source>
        <strain evidence="2 3">B448-2</strain>
    </source>
</reference>
<dbReference type="RefSeq" id="WP_106758534.1">
    <property type="nucleotide sequence ID" value="NZ_PXWF02000246.1"/>
</dbReference>
<accession>A0A2U2HI77</accession>
<feature type="transmembrane region" description="Helical" evidence="1">
    <location>
        <begin position="303"/>
        <end position="323"/>
    </location>
</feature>
<comment type="caution">
    <text evidence="2">The sequence shown here is derived from an EMBL/GenBank/DDBJ whole genome shotgun (WGS) entry which is preliminary data.</text>
</comment>
<keyword evidence="1" id="KW-0472">Membrane</keyword>
<sequence>MQRALSLDRSPALGAVLRYFACTPLFALLAGLLLVWQGEAAFQSRWSPVTLALTHLFTLGVLGMSMAGALIQILPVVACSVLPHARTMAPAVHALLGAGTLALAAAFLASRPWLFGLALAALVPALLWLAGALAIGLWQRAPAGAAPMVATVRLALASLLVTVVLGTLLGMAFALPGVIPLDLARVTDLHAMWGLFGWGGLLLAGVAVQVLPMFQVTPLYDSRLERWLGSLVVLALLLCSVKALGLAPAIVLLSAFALFAVATLLLLKRRTRAADAMTKFWSLAMVCLLAAIVIWALPGEMAGAGQTLAVAVLFIAGFLYSTINGMLYKIVPFLLWHHKQTETAPGQRVMQVKRIIPDEVAQRQFYLHVIAVSLLVAACWYPEALARAAGVAISVSALSLGWNLSRACRRDLAQPAGV</sequence>
<feature type="transmembrane region" description="Helical" evidence="1">
    <location>
        <begin position="91"/>
        <end position="109"/>
    </location>
</feature>
<proteinExistence type="predicted"/>
<feature type="transmembrane region" description="Helical" evidence="1">
    <location>
        <begin position="56"/>
        <end position="79"/>
    </location>
</feature>
<dbReference type="OrthoDB" id="5295665at2"/>
<keyword evidence="3" id="KW-1185">Reference proteome</keyword>
<keyword evidence="1" id="KW-0812">Transmembrane</keyword>
<feature type="transmembrane region" description="Helical" evidence="1">
    <location>
        <begin position="250"/>
        <end position="267"/>
    </location>
</feature>
<feature type="transmembrane region" description="Helical" evidence="1">
    <location>
        <begin position="150"/>
        <end position="175"/>
    </location>
</feature>
<feature type="transmembrane region" description="Helical" evidence="1">
    <location>
        <begin position="279"/>
        <end position="297"/>
    </location>
</feature>
<dbReference type="AlphaFoldDB" id="A0A2U2HI77"/>
<organism evidence="2 3">
    <name type="scientific">Massilia glaciei</name>
    <dbReference type="NCBI Taxonomy" id="1524097"/>
    <lineage>
        <taxon>Bacteria</taxon>
        <taxon>Pseudomonadati</taxon>
        <taxon>Pseudomonadota</taxon>
        <taxon>Betaproteobacteria</taxon>
        <taxon>Burkholderiales</taxon>
        <taxon>Oxalobacteraceae</taxon>
        <taxon>Telluria group</taxon>
        <taxon>Massilia</taxon>
    </lineage>
</organism>
<evidence type="ECO:0000313" key="2">
    <source>
        <dbReference type="EMBL" id="PWF46056.1"/>
    </source>
</evidence>
<keyword evidence="1" id="KW-1133">Transmembrane helix</keyword>
<gene>
    <name evidence="2" type="ORF">C7C56_016835</name>
</gene>
<dbReference type="EMBL" id="PXWF02000246">
    <property type="protein sequence ID" value="PWF46056.1"/>
    <property type="molecule type" value="Genomic_DNA"/>
</dbReference>
<feature type="transmembrane region" description="Helical" evidence="1">
    <location>
        <begin position="115"/>
        <end position="138"/>
    </location>
</feature>
<evidence type="ECO:0000313" key="3">
    <source>
        <dbReference type="Proteomes" id="UP000241421"/>
    </source>
</evidence>
<name>A0A2U2HI77_9BURK</name>
<evidence type="ECO:0000256" key="1">
    <source>
        <dbReference type="SAM" id="Phobius"/>
    </source>
</evidence>
<protein>
    <submittedName>
        <fullName evidence="2">Permease</fullName>
    </submittedName>
</protein>
<dbReference type="Proteomes" id="UP000241421">
    <property type="component" value="Unassembled WGS sequence"/>
</dbReference>
<feature type="transmembrane region" description="Helical" evidence="1">
    <location>
        <begin position="12"/>
        <end position="36"/>
    </location>
</feature>